<protein>
    <submittedName>
        <fullName evidence="2">Uncharacterized protein</fullName>
    </submittedName>
</protein>
<organism evidence="2 3">
    <name type="scientific">Cupriavidus agavae</name>
    <dbReference type="NCBI Taxonomy" id="1001822"/>
    <lineage>
        <taxon>Bacteria</taxon>
        <taxon>Pseudomonadati</taxon>
        <taxon>Pseudomonadota</taxon>
        <taxon>Betaproteobacteria</taxon>
        <taxon>Burkholderiales</taxon>
        <taxon>Burkholderiaceae</taxon>
        <taxon>Cupriavidus</taxon>
    </lineage>
</organism>
<gene>
    <name evidence="2" type="ORF">EV147_2860</name>
</gene>
<reference evidence="2 3" key="1">
    <citation type="journal article" date="2015" name="Stand. Genomic Sci.">
        <title>Genomic Encyclopedia of Bacterial and Archaeal Type Strains, Phase III: the genomes of soil and plant-associated and newly described type strains.</title>
        <authorList>
            <person name="Whitman W.B."/>
            <person name="Woyke T."/>
            <person name="Klenk H.P."/>
            <person name="Zhou Y."/>
            <person name="Lilburn T.G."/>
            <person name="Beck B.J."/>
            <person name="De Vos P."/>
            <person name="Vandamme P."/>
            <person name="Eisen J.A."/>
            <person name="Garrity G."/>
            <person name="Hugenholtz P."/>
            <person name="Kyrpides N.C."/>
        </authorList>
    </citation>
    <scope>NUCLEOTIDE SEQUENCE [LARGE SCALE GENOMIC DNA]</scope>
    <source>
        <strain evidence="2 3">ASC-9842</strain>
    </source>
</reference>
<evidence type="ECO:0000313" key="2">
    <source>
        <dbReference type="EMBL" id="RZT38394.1"/>
    </source>
</evidence>
<evidence type="ECO:0000256" key="1">
    <source>
        <dbReference type="SAM" id="Phobius"/>
    </source>
</evidence>
<dbReference type="Proteomes" id="UP000291078">
    <property type="component" value="Unassembled WGS sequence"/>
</dbReference>
<feature type="transmembrane region" description="Helical" evidence="1">
    <location>
        <begin position="33"/>
        <end position="55"/>
    </location>
</feature>
<proteinExistence type="predicted"/>
<sequence>MTHNLMCKRERKYDRIHEVHSIFFMADCHKNNIFVNGVPIRFSLLWFIALIAYWIQKG</sequence>
<name>A0A4Q7RWU2_9BURK</name>
<dbReference type="EMBL" id="SGXM01000003">
    <property type="protein sequence ID" value="RZT38394.1"/>
    <property type="molecule type" value="Genomic_DNA"/>
</dbReference>
<accession>A0A4Q7RWU2</accession>
<keyword evidence="1" id="KW-0472">Membrane</keyword>
<dbReference type="AlphaFoldDB" id="A0A4Q7RWU2"/>
<comment type="caution">
    <text evidence="2">The sequence shown here is derived from an EMBL/GenBank/DDBJ whole genome shotgun (WGS) entry which is preliminary data.</text>
</comment>
<keyword evidence="1" id="KW-0812">Transmembrane</keyword>
<keyword evidence="3" id="KW-1185">Reference proteome</keyword>
<keyword evidence="1" id="KW-1133">Transmembrane helix</keyword>
<evidence type="ECO:0000313" key="3">
    <source>
        <dbReference type="Proteomes" id="UP000291078"/>
    </source>
</evidence>